<evidence type="ECO:0000256" key="5">
    <source>
        <dbReference type="ARBA" id="ARBA00040603"/>
    </source>
</evidence>
<comment type="similarity">
    <text evidence="1">Belongs to the Gfo/Idh/MocA family.</text>
</comment>
<dbReference type="EMBL" id="NCKU01000788">
    <property type="protein sequence ID" value="RWS14156.1"/>
    <property type="molecule type" value="Genomic_DNA"/>
</dbReference>
<dbReference type="AlphaFoldDB" id="A0A3S3SEJ3"/>
<dbReference type="GO" id="GO:0047837">
    <property type="term" value="F:D-xylose 1-dehydrogenase (NADP+) activity"/>
    <property type="evidence" value="ECO:0007669"/>
    <property type="project" value="UniProtKB-EC"/>
</dbReference>
<evidence type="ECO:0000313" key="13">
    <source>
        <dbReference type="EMBL" id="RWS14156.1"/>
    </source>
</evidence>
<dbReference type="Proteomes" id="UP000285301">
    <property type="component" value="Unassembled WGS sequence"/>
</dbReference>
<dbReference type="SUPFAM" id="SSF55347">
    <property type="entry name" value="Glyceraldehyde-3-phosphate dehydrogenase-like, C-terminal domain"/>
    <property type="match status" value="1"/>
</dbReference>
<reference evidence="14 16" key="1">
    <citation type="journal article" date="2018" name="Gigascience">
        <title>Genomes of trombidid mites reveal novel predicted allergens and laterally-transferred genes associated with secondary metabolism.</title>
        <authorList>
            <person name="Dong X."/>
            <person name="Chaisiri K."/>
            <person name="Xia D."/>
            <person name="Armstrong S.D."/>
            <person name="Fang Y."/>
            <person name="Donnelly M.J."/>
            <person name="Kadowaki T."/>
            <person name="McGarry J.W."/>
            <person name="Darby A.C."/>
            <person name="Makepeace B.L."/>
        </authorList>
    </citation>
    <scope>NUCLEOTIDE SEQUENCE [LARGE SCALE GENOMIC DNA]</scope>
    <source>
        <strain evidence="14">UoL-WK</strain>
    </source>
</reference>
<evidence type="ECO:0000256" key="7">
    <source>
        <dbReference type="ARBA" id="ARBA00042988"/>
    </source>
</evidence>
<evidence type="ECO:0000256" key="9">
    <source>
        <dbReference type="ARBA" id="ARBA00047423"/>
    </source>
</evidence>
<feature type="domain" description="Gfo/Idh/MocA-like oxidoreductase N-terminal" evidence="11">
    <location>
        <begin position="11"/>
        <end position="121"/>
    </location>
</feature>
<dbReference type="PANTHER" id="PTHR22604">
    <property type="entry name" value="OXIDOREDUCTASES"/>
    <property type="match status" value="1"/>
</dbReference>
<dbReference type="InterPro" id="IPR000683">
    <property type="entry name" value="Gfo/Idh/MocA-like_OxRdtase_N"/>
</dbReference>
<dbReference type="Gene3D" id="3.30.360.10">
    <property type="entry name" value="Dihydrodipicolinate Reductase, domain 2"/>
    <property type="match status" value="1"/>
</dbReference>
<dbReference type="Gene3D" id="3.40.50.720">
    <property type="entry name" value="NAD(P)-binding Rossmann-like Domain"/>
    <property type="match status" value="1"/>
</dbReference>
<organism evidence="14 16">
    <name type="scientific">Dinothrombium tinctorium</name>
    <dbReference type="NCBI Taxonomy" id="1965070"/>
    <lineage>
        <taxon>Eukaryota</taxon>
        <taxon>Metazoa</taxon>
        <taxon>Ecdysozoa</taxon>
        <taxon>Arthropoda</taxon>
        <taxon>Chelicerata</taxon>
        <taxon>Arachnida</taxon>
        <taxon>Acari</taxon>
        <taxon>Acariformes</taxon>
        <taxon>Trombidiformes</taxon>
        <taxon>Prostigmata</taxon>
        <taxon>Anystina</taxon>
        <taxon>Parasitengona</taxon>
        <taxon>Trombidioidea</taxon>
        <taxon>Trombidiidae</taxon>
        <taxon>Dinothrombium</taxon>
    </lineage>
</organism>
<evidence type="ECO:0000313" key="15">
    <source>
        <dbReference type="EMBL" id="RWS14706.1"/>
    </source>
</evidence>
<dbReference type="InterPro" id="IPR050984">
    <property type="entry name" value="Gfo/Idh/MocA_domain"/>
</dbReference>
<evidence type="ECO:0000256" key="6">
    <source>
        <dbReference type="ARBA" id="ARBA00042926"/>
    </source>
</evidence>
<dbReference type="GO" id="GO:0047115">
    <property type="term" value="F:trans-1,2-dihydrobenzene-1,2-diol dehydrogenase activity"/>
    <property type="evidence" value="ECO:0007669"/>
    <property type="project" value="UniProtKB-EC"/>
</dbReference>
<evidence type="ECO:0000256" key="3">
    <source>
        <dbReference type="ARBA" id="ARBA00038853"/>
    </source>
</evidence>
<dbReference type="EMBL" id="NCKU01000780">
    <property type="protein sequence ID" value="RWS14194.1"/>
    <property type="molecule type" value="Genomic_DNA"/>
</dbReference>
<dbReference type="EMBL" id="NCKU01000641">
    <property type="protein sequence ID" value="RWS14706.1"/>
    <property type="molecule type" value="Genomic_DNA"/>
</dbReference>
<dbReference type="InterPro" id="IPR036291">
    <property type="entry name" value="NAD(P)-bd_dom_sf"/>
</dbReference>
<evidence type="ECO:0000259" key="12">
    <source>
        <dbReference type="Pfam" id="PF22725"/>
    </source>
</evidence>
<dbReference type="Pfam" id="PF01408">
    <property type="entry name" value="GFO_IDH_MocA"/>
    <property type="match status" value="1"/>
</dbReference>
<evidence type="ECO:0000313" key="14">
    <source>
        <dbReference type="EMBL" id="RWS14194.1"/>
    </source>
</evidence>
<dbReference type="STRING" id="1965070.A0A3S3SEJ3"/>
<dbReference type="GO" id="GO:0000166">
    <property type="term" value="F:nucleotide binding"/>
    <property type="evidence" value="ECO:0007669"/>
    <property type="project" value="InterPro"/>
</dbReference>
<name>A0A3S3SEJ3_9ACAR</name>
<comment type="catalytic activity">
    <reaction evidence="9">
        <text>(1R,2R)-1,2-dihydrobenzene-1,2-diol + NADP(+) = catechol + NADPH + H(+)</text>
        <dbReference type="Rhea" id="RHEA:16729"/>
        <dbReference type="ChEBI" id="CHEBI:10702"/>
        <dbReference type="ChEBI" id="CHEBI:15378"/>
        <dbReference type="ChEBI" id="CHEBI:18135"/>
        <dbReference type="ChEBI" id="CHEBI:57783"/>
        <dbReference type="ChEBI" id="CHEBI:58349"/>
        <dbReference type="EC" id="1.3.1.20"/>
    </reaction>
</comment>
<comment type="caution">
    <text evidence="14">The sequence shown here is derived from an EMBL/GenBank/DDBJ whole genome shotgun (WGS) entry which is preliminary data.</text>
</comment>
<accession>A0A3S3SEJ3</accession>
<evidence type="ECO:0000256" key="10">
    <source>
        <dbReference type="ARBA" id="ARBA00049233"/>
    </source>
</evidence>
<dbReference type="InterPro" id="IPR055170">
    <property type="entry name" value="GFO_IDH_MocA-like_dom"/>
</dbReference>
<evidence type="ECO:0000313" key="16">
    <source>
        <dbReference type="Proteomes" id="UP000285301"/>
    </source>
</evidence>
<evidence type="ECO:0000256" key="2">
    <source>
        <dbReference type="ARBA" id="ARBA00023002"/>
    </source>
</evidence>
<comment type="catalytic activity">
    <reaction evidence="10">
        <text>D-xylose + NADP(+) = D-xylono-1,5-lactone + NADPH + H(+)</text>
        <dbReference type="Rhea" id="RHEA:22000"/>
        <dbReference type="ChEBI" id="CHEBI:15378"/>
        <dbReference type="ChEBI" id="CHEBI:15867"/>
        <dbReference type="ChEBI" id="CHEBI:53455"/>
        <dbReference type="ChEBI" id="CHEBI:57783"/>
        <dbReference type="ChEBI" id="CHEBI:58349"/>
        <dbReference type="EC" id="1.1.1.179"/>
    </reaction>
</comment>
<dbReference type="PANTHER" id="PTHR22604:SF105">
    <property type="entry name" value="TRANS-1,2-DIHYDROBENZENE-1,2-DIOL DEHYDROGENASE"/>
    <property type="match status" value="1"/>
</dbReference>
<feature type="domain" description="GFO/IDH/MocA-like oxidoreductase" evidence="12">
    <location>
        <begin position="135"/>
        <end position="247"/>
    </location>
</feature>
<sequence>MATKWGIASGGKISHDFVVCLRSLPSEEHTIVAVATRSLDTAQKFAAEHQIGKAYGSYQELADDPDVEVVYIGSINTTHASIAKIMMEKGKHLLIEKPMTLNLRLTTELINIAKSKNLFLMEAIWSRFLPAYKFMMEQIESGVIGEVHYVDANFGVNLESKERVMNKELGGGTILDLGVYAINLVLMALKGETPREIKAVGFLNESGVDASTCVSMKFAGNRLANISTHSKVQLPCEARIVGINGTIKLPYPMWAADKVIVNDKLHEFTFPDTVAPCNFTHSSGLRYEAMEVRRCLQNNLIESPFLTHRDSQVIAAMEDEIRKQIGVVYDQDT</sequence>
<keyword evidence="16" id="KW-1185">Reference proteome</keyword>
<protein>
    <recommendedName>
        <fullName evidence="5">Trans-1,2-dihydrobenzene-1,2-diol dehydrogenase</fullName>
        <ecNumber evidence="4">1.1.1.179</ecNumber>
        <ecNumber evidence="3">1.3.1.20</ecNumber>
    </recommendedName>
    <alternativeName>
        <fullName evidence="8">D-xylose 1-dehydrogenase</fullName>
    </alternativeName>
    <alternativeName>
        <fullName evidence="7">D-xylose-NADP dehydrogenase</fullName>
    </alternativeName>
    <alternativeName>
        <fullName evidence="6">Dimeric dihydrodiol dehydrogenase</fullName>
    </alternativeName>
</protein>
<dbReference type="EC" id="1.1.1.179" evidence="4"/>
<gene>
    <name evidence="14" type="ORF">B4U79_00807</name>
    <name evidence="15" type="ORF">B4U79_07778</name>
    <name evidence="13" type="ORF">B4U79_12815</name>
</gene>
<dbReference type="SUPFAM" id="SSF51735">
    <property type="entry name" value="NAD(P)-binding Rossmann-fold domains"/>
    <property type="match status" value="1"/>
</dbReference>
<dbReference type="Pfam" id="PF22725">
    <property type="entry name" value="GFO_IDH_MocA_C3"/>
    <property type="match status" value="1"/>
</dbReference>
<dbReference type="OrthoDB" id="2129491at2759"/>
<reference evidence="14" key="2">
    <citation type="submission" date="2018-11" db="EMBL/GenBank/DDBJ databases">
        <title>Trombidioid mite genomics.</title>
        <authorList>
            <person name="Dong X."/>
        </authorList>
    </citation>
    <scope>NUCLEOTIDE SEQUENCE</scope>
    <source>
        <strain evidence="14">UoL-WK</strain>
    </source>
</reference>
<proteinExistence type="inferred from homology"/>
<evidence type="ECO:0000259" key="11">
    <source>
        <dbReference type="Pfam" id="PF01408"/>
    </source>
</evidence>
<evidence type="ECO:0000256" key="8">
    <source>
        <dbReference type="ARBA" id="ARBA00043025"/>
    </source>
</evidence>
<dbReference type="EC" id="1.3.1.20" evidence="3"/>
<keyword evidence="2" id="KW-0560">Oxidoreductase</keyword>
<evidence type="ECO:0000256" key="1">
    <source>
        <dbReference type="ARBA" id="ARBA00010928"/>
    </source>
</evidence>
<evidence type="ECO:0000256" key="4">
    <source>
        <dbReference type="ARBA" id="ARBA00038984"/>
    </source>
</evidence>